<name>A0ABN0XDU4_9ACTN</name>
<sequence>MLDRAPVGQVGGDGPAAQLLGQRFELVRTAPGEYHLSASGGQGHGQRLPDPAGGTRDQYFRSAQMHLAMIPLSLPASQHIPGRIQITAAARTSGQQLKIGYGADASANPWTFTAA</sequence>
<dbReference type="EMBL" id="BAAABW010000024">
    <property type="protein sequence ID" value="GAA0361094.1"/>
    <property type="molecule type" value="Genomic_DNA"/>
</dbReference>
<reference evidence="2 3" key="1">
    <citation type="journal article" date="2019" name="Int. J. Syst. Evol. Microbiol.">
        <title>The Global Catalogue of Microorganisms (GCM) 10K type strain sequencing project: providing services to taxonomists for standard genome sequencing and annotation.</title>
        <authorList>
            <consortium name="The Broad Institute Genomics Platform"/>
            <consortium name="The Broad Institute Genome Sequencing Center for Infectious Disease"/>
            <person name="Wu L."/>
            <person name="Ma J."/>
        </authorList>
    </citation>
    <scope>NUCLEOTIDE SEQUENCE [LARGE SCALE GENOMIC DNA]</scope>
    <source>
        <strain evidence="2 3">JCM 4565</strain>
    </source>
</reference>
<evidence type="ECO:0000313" key="2">
    <source>
        <dbReference type="EMBL" id="GAA0361094.1"/>
    </source>
</evidence>
<gene>
    <name evidence="2" type="ORF">GCM10010319_43290</name>
</gene>
<comment type="caution">
    <text evidence="2">The sequence shown here is derived from an EMBL/GenBank/DDBJ whole genome shotgun (WGS) entry which is preliminary data.</text>
</comment>
<protein>
    <submittedName>
        <fullName evidence="2">Uncharacterized protein</fullName>
    </submittedName>
</protein>
<dbReference type="Proteomes" id="UP001500063">
    <property type="component" value="Unassembled WGS sequence"/>
</dbReference>
<keyword evidence="3" id="KW-1185">Reference proteome</keyword>
<evidence type="ECO:0000313" key="3">
    <source>
        <dbReference type="Proteomes" id="UP001500063"/>
    </source>
</evidence>
<organism evidence="2 3">
    <name type="scientific">Streptomyces blastmyceticus</name>
    <dbReference type="NCBI Taxonomy" id="68180"/>
    <lineage>
        <taxon>Bacteria</taxon>
        <taxon>Bacillati</taxon>
        <taxon>Actinomycetota</taxon>
        <taxon>Actinomycetes</taxon>
        <taxon>Kitasatosporales</taxon>
        <taxon>Streptomycetaceae</taxon>
        <taxon>Streptomyces</taxon>
    </lineage>
</organism>
<feature type="region of interest" description="Disordered" evidence="1">
    <location>
        <begin position="34"/>
        <end position="56"/>
    </location>
</feature>
<proteinExistence type="predicted"/>
<accession>A0ABN0XDU4</accession>
<evidence type="ECO:0000256" key="1">
    <source>
        <dbReference type="SAM" id="MobiDB-lite"/>
    </source>
</evidence>